<keyword evidence="2" id="KW-0808">Transferase</keyword>
<dbReference type="Gene3D" id="3.40.50.150">
    <property type="entry name" value="Vaccinia Virus protein VP39"/>
    <property type="match status" value="1"/>
</dbReference>
<dbReference type="EMBL" id="JBHXPM010000058">
    <property type="protein sequence ID" value="MFD3961445.1"/>
    <property type="molecule type" value="Genomic_DNA"/>
</dbReference>
<feature type="domain" description="Methyltransferase" evidence="4">
    <location>
        <begin position="54"/>
        <end position="144"/>
    </location>
</feature>
<evidence type="ECO:0000259" key="4">
    <source>
        <dbReference type="Pfam" id="PF13649"/>
    </source>
</evidence>
<accession>A0ABW6E6L6</accession>
<reference evidence="5 6" key="1">
    <citation type="submission" date="2024-09" db="EMBL/GenBank/DDBJ databases">
        <title>The Natural Products Discovery Center: Release of the First 8490 Sequenced Strains for Exploring Actinobacteria Biosynthetic Diversity.</title>
        <authorList>
            <person name="Kalkreuter E."/>
            <person name="Kautsar S.A."/>
            <person name="Yang D."/>
            <person name="Bader C.D."/>
            <person name="Teijaro C.N."/>
            <person name="Fluegel L."/>
            <person name="Davis C.M."/>
            <person name="Simpson J.R."/>
            <person name="Lauterbach L."/>
            <person name="Steele A.D."/>
            <person name="Gui C."/>
            <person name="Meng S."/>
            <person name="Li G."/>
            <person name="Viehrig K."/>
            <person name="Ye F."/>
            <person name="Su P."/>
            <person name="Kiefer A.F."/>
            <person name="Nichols A."/>
            <person name="Cepeda A.J."/>
            <person name="Yan W."/>
            <person name="Fan B."/>
            <person name="Jiang Y."/>
            <person name="Adhikari A."/>
            <person name="Zheng C.-J."/>
            <person name="Schuster L."/>
            <person name="Cowan T.M."/>
            <person name="Smanski M.J."/>
            <person name="Chevrette M.G."/>
            <person name="De Carvalho L.P.S."/>
            <person name="Shen B."/>
        </authorList>
    </citation>
    <scope>NUCLEOTIDE SEQUENCE [LARGE SCALE GENOMIC DNA]</scope>
    <source>
        <strain evidence="5 6">NPDC058584</strain>
    </source>
</reference>
<keyword evidence="3" id="KW-0949">S-adenosyl-L-methionine</keyword>
<evidence type="ECO:0000256" key="1">
    <source>
        <dbReference type="ARBA" id="ARBA00022603"/>
    </source>
</evidence>
<name>A0ABW6E6L6_9ACTN</name>
<dbReference type="SUPFAM" id="SSF53335">
    <property type="entry name" value="S-adenosyl-L-methionine-dependent methyltransferases"/>
    <property type="match status" value="1"/>
</dbReference>
<evidence type="ECO:0000256" key="3">
    <source>
        <dbReference type="ARBA" id="ARBA00022691"/>
    </source>
</evidence>
<evidence type="ECO:0000313" key="5">
    <source>
        <dbReference type="EMBL" id="MFD3961445.1"/>
    </source>
</evidence>
<keyword evidence="6" id="KW-1185">Reference proteome</keyword>
<proteinExistence type="predicted"/>
<dbReference type="PANTHER" id="PTHR43464">
    <property type="entry name" value="METHYLTRANSFERASE"/>
    <property type="match status" value="1"/>
</dbReference>
<dbReference type="RefSeq" id="WP_244209706.1">
    <property type="nucleotide sequence ID" value="NZ_JBHVRE010000022.1"/>
</dbReference>
<dbReference type="GO" id="GO:0032259">
    <property type="term" value="P:methylation"/>
    <property type="evidence" value="ECO:0007669"/>
    <property type="project" value="UniProtKB-KW"/>
</dbReference>
<sequence>MATATDAPRTDMYGNDSAELYDLLHSARGKDFEGEAAAVAALVGDRKPDAASLLDIACGTGAHLARFAARFPHVEGVELSEPMLDLARARLPGVPLTLGDMRDFDLGRRFDAAVCLFGSLGYVDSADELDSALRSFARHLNPGGVLVVEPWWAPDTFTPGHVSADVVEADGTRVARVSHASFATPAGDASLMRVHYVVAHPDHGIRHFAEDHVCRLFDSARYEAAFTAAGLAFERVESPVSARGFLVGVRK</sequence>
<dbReference type="Pfam" id="PF13649">
    <property type="entry name" value="Methyltransf_25"/>
    <property type="match status" value="1"/>
</dbReference>
<dbReference type="GO" id="GO:0008168">
    <property type="term" value="F:methyltransferase activity"/>
    <property type="evidence" value="ECO:0007669"/>
    <property type="project" value="UniProtKB-KW"/>
</dbReference>
<keyword evidence="1 5" id="KW-0489">Methyltransferase</keyword>
<protein>
    <submittedName>
        <fullName evidence="5">Class I SAM-dependent methyltransferase</fullName>
    </submittedName>
</protein>
<dbReference type="Proteomes" id="UP001598300">
    <property type="component" value="Unassembled WGS sequence"/>
</dbReference>
<comment type="caution">
    <text evidence="5">The sequence shown here is derived from an EMBL/GenBank/DDBJ whole genome shotgun (WGS) entry which is preliminary data.</text>
</comment>
<dbReference type="PANTHER" id="PTHR43464:SF19">
    <property type="entry name" value="UBIQUINONE BIOSYNTHESIS O-METHYLTRANSFERASE, MITOCHONDRIAL"/>
    <property type="match status" value="1"/>
</dbReference>
<dbReference type="InterPro" id="IPR029063">
    <property type="entry name" value="SAM-dependent_MTases_sf"/>
</dbReference>
<evidence type="ECO:0000256" key="2">
    <source>
        <dbReference type="ARBA" id="ARBA00022679"/>
    </source>
</evidence>
<evidence type="ECO:0000313" key="6">
    <source>
        <dbReference type="Proteomes" id="UP001598300"/>
    </source>
</evidence>
<dbReference type="InterPro" id="IPR041698">
    <property type="entry name" value="Methyltransf_25"/>
</dbReference>
<gene>
    <name evidence="5" type="ORF">ACFWR3_35855</name>
</gene>
<dbReference type="Gene3D" id="2.20.130.10">
    <property type="entry name" value="CAC2371-like domains"/>
    <property type="match status" value="1"/>
</dbReference>
<organism evidence="5 6">
    <name type="scientific">Streptomyces bacillaris</name>
    <dbReference type="NCBI Taxonomy" id="68179"/>
    <lineage>
        <taxon>Bacteria</taxon>
        <taxon>Bacillati</taxon>
        <taxon>Actinomycetota</taxon>
        <taxon>Actinomycetes</taxon>
        <taxon>Kitasatosporales</taxon>
        <taxon>Streptomycetaceae</taxon>
        <taxon>Streptomyces</taxon>
    </lineage>
</organism>
<dbReference type="CDD" id="cd02440">
    <property type="entry name" value="AdoMet_MTases"/>
    <property type="match status" value="1"/>
</dbReference>